<dbReference type="SUPFAM" id="SSF51445">
    <property type="entry name" value="(Trans)glycosidases"/>
    <property type="match status" value="1"/>
</dbReference>
<keyword evidence="4" id="KW-1185">Reference proteome</keyword>
<dbReference type="Pfam" id="PF02638">
    <property type="entry name" value="GHL10"/>
    <property type="match status" value="1"/>
</dbReference>
<dbReference type="Gene3D" id="3.20.20.80">
    <property type="entry name" value="Glycosidases"/>
    <property type="match status" value="1"/>
</dbReference>
<dbReference type="PANTHER" id="PTHR43405">
    <property type="entry name" value="GLYCOSYL HYDROLASE DIGH"/>
    <property type="match status" value="1"/>
</dbReference>
<protein>
    <submittedName>
        <fullName evidence="3">Family 10 glycosylhydrolase</fullName>
    </submittedName>
</protein>
<feature type="domain" description="Glycosyl hydrolase-like 10" evidence="2">
    <location>
        <begin position="74"/>
        <end position="373"/>
    </location>
</feature>
<evidence type="ECO:0000256" key="1">
    <source>
        <dbReference type="ARBA" id="ARBA00022729"/>
    </source>
</evidence>
<dbReference type="Proteomes" id="UP001333818">
    <property type="component" value="Unassembled WGS sequence"/>
</dbReference>
<keyword evidence="1" id="KW-0732">Signal</keyword>
<dbReference type="EMBL" id="JAZBJZ010000008">
    <property type="protein sequence ID" value="MEE3715797.1"/>
    <property type="molecule type" value="Genomic_DNA"/>
</dbReference>
<dbReference type="RefSeq" id="WP_330482221.1">
    <property type="nucleotide sequence ID" value="NZ_JAZBJZ010000008.1"/>
</dbReference>
<proteinExistence type="predicted"/>
<dbReference type="InterPro" id="IPR052177">
    <property type="entry name" value="Divisome_Glycosyl_Hydrolase"/>
</dbReference>
<sequence length="423" mass="47935">MLTLRIAQNTFFKATTDPSSSLAVTQKAFINAGKSLQIKSYQKKGKHYFVQLAESISPVGASGYFFHEHVQMEEIRGVWLANADSDILQSRENLRKGLAQLKALGFNTIYPVVWQRGFTLYPSEVAKNTFGASISPDPHFKDRDMLAELIEEAKPHGFRVIAWFEYGLMTPSNAMFTQTRSELLTEDRNGNKSLSDRNMCWLNPCQPEVREFISDLVAEVAQNYSIDGVQLDDHFAMPVEMGYDSFTLELFNQETGGADPLENPNSYLWKKWRMDKITDLLRKIFQSVKAKNADCILSISPNPLGFSQSKCLADWHIWEQEGLMEEMVLQVYRDDLSAFIDELNKSEVRNTRDRIPTVIGILTGLKDSCVPFATIEAQISETRNRDFAGVSFFFFGSLFAFGPEPASERLESFNGSLSHDVFV</sequence>
<name>A0AAW9PQV1_9CYAN</name>
<dbReference type="InterPro" id="IPR003790">
    <property type="entry name" value="GHL10"/>
</dbReference>
<evidence type="ECO:0000259" key="2">
    <source>
        <dbReference type="Pfam" id="PF02638"/>
    </source>
</evidence>
<evidence type="ECO:0000313" key="3">
    <source>
        <dbReference type="EMBL" id="MEE3715797.1"/>
    </source>
</evidence>
<organism evidence="3 4">
    <name type="scientific">Tumidithrix elongata BACA0141</name>
    <dbReference type="NCBI Taxonomy" id="2716417"/>
    <lineage>
        <taxon>Bacteria</taxon>
        <taxon>Bacillati</taxon>
        <taxon>Cyanobacteriota</taxon>
        <taxon>Cyanophyceae</taxon>
        <taxon>Pseudanabaenales</taxon>
        <taxon>Pseudanabaenaceae</taxon>
        <taxon>Tumidithrix</taxon>
        <taxon>Tumidithrix elongata</taxon>
    </lineage>
</organism>
<reference evidence="3" key="1">
    <citation type="submission" date="2024-01" db="EMBL/GenBank/DDBJ databases">
        <title>Bank of Algae and Cyanobacteria of the Azores (BACA) strain genomes.</title>
        <authorList>
            <person name="Luz R."/>
            <person name="Cordeiro R."/>
            <person name="Fonseca A."/>
            <person name="Goncalves V."/>
        </authorList>
    </citation>
    <scope>NUCLEOTIDE SEQUENCE</scope>
    <source>
        <strain evidence="3">BACA0141</strain>
    </source>
</reference>
<dbReference type="AlphaFoldDB" id="A0AAW9PQV1"/>
<evidence type="ECO:0000313" key="4">
    <source>
        <dbReference type="Proteomes" id="UP001333818"/>
    </source>
</evidence>
<accession>A0AAW9PQV1</accession>
<dbReference type="InterPro" id="IPR017853">
    <property type="entry name" value="GH"/>
</dbReference>
<dbReference type="CDD" id="cd00551">
    <property type="entry name" value="AmyAc_family"/>
    <property type="match status" value="1"/>
</dbReference>
<gene>
    <name evidence="3" type="ORF">V2H45_03440</name>
</gene>
<comment type="caution">
    <text evidence="3">The sequence shown here is derived from an EMBL/GenBank/DDBJ whole genome shotgun (WGS) entry which is preliminary data.</text>
</comment>
<dbReference type="PANTHER" id="PTHR43405:SF1">
    <property type="entry name" value="GLYCOSYL HYDROLASE DIGH"/>
    <property type="match status" value="1"/>
</dbReference>